<name>A0AAX3M1U7_9BACL</name>
<feature type="signal peptide" evidence="3">
    <location>
        <begin position="1"/>
        <end position="24"/>
    </location>
</feature>
<evidence type="ECO:0000313" key="7">
    <source>
        <dbReference type="Proteomes" id="UP001220509"/>
    </source>
</evidence>
<dbReference type="KEGG" id="pka:PQ456_01570"/>
<keyword evidence="3" id="KW-0732">Signal</keyword>
<feature type="transmembrane region" description="Helical" evidence="2">
    <location>
        <begin position="469"/>
        <end position="489"/>
    </location>
</feature>
<feature type="compositionally biased region" description="Polar residues" evidence="1">
    <location>
        <begin position="626"/>
        <end position="643"/>
    </location>
</feature>
<dbReference type="RefSeq" id="WP_273614546.1">
    <property type="nucleotide sequence ID" value="NZ_CP117416.1"/>
</dbReference>
<feature type="region of interest" description="Disordered" evidence="1">
    <location>
        <begin position="626"/>
        <end position="668"/>
    </location>
</feature>
<feature type="transmembrane region" description="Helical" evidence="2">
    <location>
        <begin position="519"/>
        <end position="534"/>
    </location>
</feature>
<dbReference type="AlphaFoldDB" id="A0AAX3M1U7"/>
<evidence type="ECO:0000313" key="6">
    <source>
        <dbReference type="EMBL" id="WCT56244.1"/>
    </source>
</evidence>
<feature type="chain" id="PRO_5043847611" evidence="3">
    <location>
        <begin position="25"/>
        <end position="668"/>
    </location>
</feature>
<organism evidence="6 7">
    <name type="scientific">Paenibacillus kyungheensis</name>
    <dbReference type="NCBI Taxonomy" id="1452732"/>
    <lineage>
        <taxon>Bacteria</taxon>
        <taxon>Bacillati</taxon>
        <taxon>Bacillota</taxon>
        <taxon>Bacilli</taxon>
        <taxon>Bacillales</taxon>
        <taxon>Paenibacillaceae</taxon>
        <taxon>Paenibacillus</taxon>
    </lineage>
</organism>
<keyword evidence="2" id="KW-0812">Transmembrane</keyword>
<sequence>MYQKAVLRLLLIILIMVIAGCNHQASDEENSYRIDDVNVRAFVLPNGNLDVHEFYTYTFLDAFHGTTRSIGQQGHRGISNFQAYAIPKGDSIQSIIEHPERLELLPVQQYSNSKLDTYQIFKSSVHETQSFYYHYEIQQVVHKYTDISDLYWSFFDQQNSSTLHNVQISITLPQKGSIQDIHAYLKDKYGGTLFFDQNRTVYYENKELPAHRVSEIRILFPAQMMSNMQAQPILAKDSLISEEDTLAIKYASRTANLEQLRSISNLVMIGFILLIIGGLIWRIYHRRRAKNARFAVGELEHTDPLLLAYLWHPGQIIPEDIIASLFSLYRRNVITIETVPIRLNYLHDSTAPDYTLRFSIKDVISIPLQKDERYLLEWLFTDSQRSFTLDTLAGPTSQEKHDPERMEYYRVQYKKFYKHYRKWSKQVKKRLDWNSYYHAPMLLSPICIILTLLHAGMLAYLYVIDILPSFTTTIGLTSLIIMTGITIVYYRSKFVFTLYMIVYVLILTLGVTISEVYTLLLWCSILLLIGRYVLPNKVWTAQGLPYRYGIKSFREQLRTGGYTHENNPEQLDLLLQYSIILKEGTSFLATHPQLTSYQHMSQTVPLLSWAEINTYTIQYTYQTMRRSTYSPSDPSTIYTPNYRNDSDQNHSDSSSNHSSGGGGGAGTF</sequence>
<evidence type="ECO:0000256" key="2">
    <source>
        <dbReference type="SAM" id="Phobius"/>
    </source>
</evidence>
<feature type="compositionally biased region" description="Gly residues" evidence="1">
    <location>
        <begin position="659"/>
        <end position="668"/>
    </location>
</feature>
<evidence type="ECO:0000256" key="3">
    <source>
        <dbReference type="SAM" id="SignalP"/>
    </source>
</evidence>
<evidence type="ECO:0000256" key="1">
    <source>
        <dbReference type="SAM" id="MobiDB-lite"/>
    </source>
</evidence>
<gene>
    <name evidence="6" type="ORF">PQ456_01570</name>
</gene>
<reference evidence="6 7" key="1">
    <citation type="submission" date="2023-02" db="EMBL/GenBank/DDBJ databases">
        <title>Genome sequence of Paenibacillus kyungheensis KACC 18744.</title>
        <authorList>
            <person name="Kim S."/>
            <person name="Heo J."/>
            <person name="Kwon S.-W."/>
        </authorList>
    </citation>
    <scope>NUCLEOTIDE SEQUENCE [LARGE SCALE GENOMIC DNA]</scope>
    <source>
        <strain evidence="6 7">KACC 18744</strain>
    </source>
</reference>
<evidence type="ECO:0000259" key="5">
    <source>
        <dbReference type="Pfam" id="PF20990"/>
    </source>
</evidence>
<dbReference type="Pfam" id="PF09972">
    <property type="entry name" value="DUF2207"/>
    <property type="match status" value="1"/>
</dbReference>
<feature type="transmembrane region" description="Helical" evidence="2">
    <location>
        <begin position="263"/>
        <end position="284"/>
    </location>
</feature>
<keyword evidence="2" id="KW-0472">Membrane</keyword>
<keyword evidence="2" id="KW-1133">Transmembrane helix</keyword>
<accession>A0AAX3M1U7</accession>
<dbReference type="Proteomes" id="UP001220509">
    <property type="component" value="Chromosome"/>
</dbReference>
<dbReference type="EMBL" id="CP117416">
    <property type="protein sequence ID" value="WCT56244.1"/>
    <property type="molecule type" value="Genomic_DNA"/>
</dbReference>
<feature type="domain" description="DUF2207" evidence="4">
    <location>
        <begin position="33"/>
        <end position="220"/>
    </location>
</feature>
<keyword evidence="7" id="KW-1185">Reference proteome</keyword>
<feature type="transmembrane region" description="Helical" evidence="2">
    <location>
        <begin position="496"/>
        <end position="513"/>
    </location>
</feature>
<feature type="domain" description="Predicted membrane protein YciQ-like C-terminal" evidence="5">
    <location>
        <begin position="303"/>
        <end position="573"/>
    </location>
</feature>
<dbReference type="PROSITE" id="PS51257">
    <property type="entry name" value="PROKAR_LIPOPROTEIN"/>
    <property type="match status" value="1"/>
</dbReference>
<dbReference type="InterPro" id="IPR018702">
    <property type="entry name" value="DUF2207"/>
</dbReference>
<proteinExistence type="predicted"/>
<dbReference type="Pfam" id="PF20990">
    <property type="entry name" value="DUF2207_C"/>
    <property type="match status" value="1"/>
</dbReference>
<protein>
    <submittedName>
        <fullName evidence="6">DUF2207 domain-containing protein</fullName>
    </submittedName>
</protein>
<feature type="transmembrane region" description="Helical" evidence="2">
    <location>
        <begin position="439"/>
        <end position="463"/>
    </location>
</feature>
<dbReference type="InterPro" id="IPR048389">
    <property type="entry name" value="YciQ-like_C"/>
</dbReference>
<evidence type="ECO:0000259" key="4">
    <source>
        <dbReference type="Pfam" id="PF09972"/>
    </source>
</evidence>